<evidence type="ECO:0000313" key="2">
    <source>
        <dbReference type="EMBL" id="SCX22319.1"/>
    </source>
</evidence>
<dbReference type="Proteomes" id="UP000199707">
    <property type="component" value="Unassembled WGS sequence"/>
</dbReference>
<gene>
    <name evidence="2" type="ORF">SAMN02799620_03240</name>
</gene>
<organism evidence="2 3">
    <name type="scientific">Mycolicibacterium fluoranthenivorans</name>
    <dbReference type="NCBI Taxonomy" id="258505"/>
    <lineage>
        <taxon>Bacteria</taxon>
        <taxon>Bacillati</taxon>
        <taxon>Actinomycetota</taxon>
        <taxon>Actinomycetes</taxon>
        <taxon>Mycobacteriales</taxon>
        <taxon>Mycobacteriaceae</taxon>
        <taxon>Mycolicibacterium</taxon>
    </lineage>
</organism>
<reference evidence="3" key="1">
    <citation type="submission" date="2016-10" db="EMBL/GenBank/DDBJ databases">
        <authorList>
            <person name="Varghese N."/>
            <person name="Submissions S."/>
        </authorList>
    </citation>
    <scope>NUCLEOTIDE SEQUENCE [LARGE SCALE GENOMIC DNA]</scope>
    <source>
        <strain evidence="3">UNC267MFSha1.1M11</strain>
    </source>
</reference>
<evidence type="ECO:0000313" key="3">
    <source>
        <dbReference type="Proteomes" id="UP000199707"/>
    </source>
</evidence>
<keyword evidence="1" id="KW-0812">Transmembrane</keyword>
<dbReference type="AlphaFoldDB" id="A0A1G4WG48"/>
<dbReference type="EMBL" id="FMUB01000006">
    <property type="protein sequence ID" value="SCX22319.1"/>
    <property type="molecule type" value="Genomic_DNA"/>
</dbReference>
<feature type="transmembrane region" description="Helical" evidence="1">
    <location>
        <begin position="33"/>
        <end position="53"/>
    </location>
</feature>
<dbReference type="STRING" id="1502745.SAMN02799620_03240"/>
<evidence type="ECO:0000256" key="1">
    <source>
        <dbReference type="SAM" id="Phobius"/>
    </source>
</evidence>
<sequence>MVASSSRDWLVVRRVVVVVVEDVVDDVVASGSLISVVAGGLVLVIVSVVVVAAELDRPEVSEKLGVTNSVGACSGWLNWRDTNNAPQTISAMAANAARLAAVSVDVRSCHLRSSVTGTDSNHAVRHPAGSTELADDLGCEELQVIEI</sequence>
<keyword evidence="1" id="KW-1133">Transmembrane helix</keyword>
<name>A0A1G4WG48_9MYCO</name>
<proteinExistence type="predicted"/>
<keyword evidence="1" id="KW-0472">Membrane</keyword>
<accession>A0A1G4WG48</accession>
<protein>
    <submittedName>
        <fullName evidence="2">Uncharacterized protein</fullName>
    </submittedName>
</protein>